<proteinExistence type="predicted"/>
<name>A0AAV0HB78_9ROSI</name>
<evidence type="ECO:0000313" key="2">
    <source>
        <dbReference type="Proteomes" id="UP001154282"/>
    </source>
</evidence>
<sequence length="20" mass="2297">MWANGPHDIKLIFIGGKVHY</sequence>
<reference evidence="1" key="1">
    <citation type="submission" date="2022-08" db="EMBL/GenBank/DDBJ databases">
        <authorList>
            <person name="Gutierrez-Valencia J."/>
        </authorList>
    </citation>
    <scope>NUCLEOTIDE SEQUENCE</scope>
</reference>
<dbReference type="AlphaFoldDB" id="A0AAV0HB78"/>
<dbReference type="EMBL" id="CAMGYJ010000002">
    <property type="protein sequence ID" value="CAI0382316.1"/>
    <property type="molecule type" value="Genomic_DNA"/>
</dbReference>
<dbReference type="Proteomes" id="UP001154282">
    <property type="component" value="Unassembled WGS sequence"/>
</dbReference>
<comment type="caution">
    <text evidence="1">The sequence shown here is derived from an EMBL/GenBank/DDBJ whole genome shotgun (WGS) entry which is preliminary data.</text>
</comment>
<evidence type="ECO:0000313" key="1">
    <source>
        <dbReference type="EMBL" id="CAI0382316.1"/>
    </source>
</evidence>
<accession>A0AAV0HB78</accession>
<organism evidence="1 2">
    <name type="scientific">Linum tenue</name>
    <dbReference type="NCBI Taxonomy" id="586396"/>
    <lineage>
        <taxon>Eukaryota</taxon>
        <taxon>Viridiplantae</taxon>
        <taxon>Streptophyta</taxon>
        <taxon>Embryophyta</taxon>
        <taxon>Tracheophyta</taxon>
        <taxon>Spermatophyta</taxon>
        <taxon>Magnoliopsida</taxon>
        <taxon>eudicotyledons</taxon>
        <taxon>Gunneridae</taxon>
        <taxon>Pentapetalae</taxon>
        <taxon>rosids</taxon>
        <taxon>fabids</taxon>
        <taxon>Malpighiales</taxon>
        <taxon>Linaceae</taxon>
        <taxon>Linum</taxon>
    </lineage>
</organism>
<keyword evidence="2" id="KW-1185">Reference proteome</keyword>
<protein>
    <submittedName>
        <fullName evidence="1">Uncharacterized protein</fullName>
    </submittedName>
</protein>
<gene>
    <name evidence="1" type="ORF">LITE_LOCUS3516</name>
</gene>